<dbReference type="Pfam" id="PF13847">
    <property type="entry name" value="Methyltransf_31"/>
    <property type="match status" value="1"/>
</dbReference>
<evidence type="ECO:0000256" key="2">
    <source>
        <dbReference type="ARBA" id="ARBA00005189"/>
    </source>
</evidence>
<dbReference type="AlphaFoldDB" id="A0A1I8FZF0"/>
<comment type="catalytic activity">
    <reaction evidence="8">
        <text>N-methylethanolamine phosphate + S-adenosyl-L-methionine = N,N-dimethylethanolamine phosphate + S-adenosyl-L-homocysteine + H(+)</text>
        <dbReference type="Rhea" id="RHEA:25321"/>
        <dbReference type="ChEBI" id="CHEBI:15378"/>
        <dbReference type="ChEBI" id="CHEBI:57781"/>
        <dbReference type="ChEBI" id="CHEBI:57856"/>
        <dbReference type="ChEBI" id="CHEBI:58641"/>
        <dbReference type="ChEBI" id="CHEBI:59789"/>
        <dbReference type="EC" id="2.1.1.103"/>
    </reaction>
    <physiologicalReaction direction="left-to-right" evidence="8">
        <dbReference type="Rhea" id="RHEA:25322"/>
    </physiologicalReaction>
</comment>
<evidence type="ECO:0000256" key="7">
    <source>
        <dbReference type="ARBA" id="ARBA00047622"/>
    </source>
</evidence>
<dbReference type="Gene3D" id="3.40.50.150">
    <property type="entry name" value="Vaccinia Virus protein VP39"/>
    <property type="match status" value="2"/>
</dbReference>
<accession>A0A1I8FZF0</accession>
<dbReference type="CDD" id="cd02440">
    <property type="entry name" value="AdoMet_MTases"/>
    <property type="match status" value="2"/>
</dbReference>
<name>A0A1I8FZF0_9PLAT</name>
<keyword evidence="11" id="KW-1185">Reference proteome</keyword>
<sequence>MASYWQDHGQATVEMMMLDENAATIAEREALEVLGMLPNIEGMSVVELGAGIGRFTQYLAPKVAHLEAYDFMQNFIDKNRELNGHHGNVEFGVADVTKLNLSQNRFDFIFSNWLFMYLDDSEVAGVFRKVLDWLRPDGYFFFRESCFHKSGSVARTDNPTRYRTPQQYNELLLEAAAGKGCKFSLLYARPSRTYISYKQNRNQMCWLVQKVPAVADEVRRQRKSERLFSEESIGKLEKIFGKSFLSNGGISSTRELCDKLGVKSGERVLDVGCGLGDTSMYLVQEYGANVIGIDISAPMISIALQRANQLSVPNVLFEVADIETYALYEESSFDVIYSRDVLQYVGAKDKVLAKYYKWLKPGGRLLISDYCVQSGESQEQTGLDSFWSRRPHRLCTVEDFASMLTQNRFATLATEDITPWCQQITMMELDVLEKNKKLFVDEFGEKRFELTKSNWRRRLAMCMNQELLWILFSAIKLAVIEQAARPAATAAVRLANTQQMKPELSTSEVSPAATVAATTRSLYRWRTSPRSPHASITSLMLAVKPRPRQANSSTRAATNAPLLATVSRLKVASDSTGWSAPKRQLARR</sequence>
<dbReference type="EC" id="2.1.1.103" evidence="5"/>
<comment type="pathway">
    <text evidence="1">Phospholipid metabolism; phosphatidylcholine biosynthesis.</text>
</comment>
<dbReference type="WBParaSite" id="maker-uti_cns_0000333-snap-gene-1.15-mRNA-1">
    <property type="protein sequence ID" value="maker-uti_cns_0000333-snap-gene-1.15-mRNA-1"/>
    <property type="gene ID" value="maker-uti_cns_0000333-snap-gene-1.15"/>
</dbReference>
<evidence type="ECO:0000259" key="10">
    <source>
        <dbReference type="Pfam" id="PF13847"/>
    </source>
</evidence>
<evidence type="ECO:0000313" key="11">
    <source>
        <dbReference type="Proteomes" id="UP000095280"/>
    </source>
</evidence>
<dbReference type="PANTHER" id="PTHR44307:SF2">
    <property type="entry name" value="PHOSPHOETHANOLAMINE METHYLTRANSFERASE ISOFORM X1"/>
    <property type="match status" value="1"/>
</dbReference>
<dbReference type="PANTHER" id="PTHR44307">
    <property type="entry name" value="PHOSPHOETHANOLAMINE METHYLTRANSFERASE"/>
    <property type="match status" value="1"/>
</dbReference>
<keyword evidence="4" id="KW-0808">Transferase</keyword>
<dbReference type="InterPro" id="IPR029063">
    <property type="entry name" value="SAM-dependent_MTases_sf"/>
</dbReference>
<comment type="pathway">
    <text evidence="2">Lipid metabolism.</text>
</comment>
<evidence type="ECO:0000256" key="6">
    <source>
        <dbReference type="ARBA" id="ARBA00047619"/>
    </source>
</evidence>
<keyword evidence="3" id="KW-0489">Methyltransferase</keyword>
<dbReference type="GO" id="GO:0032259">
    <property type="term" value="P:methylation"/>
    <property type="evidence" value="ECO:0007669"/>
    <property type="project" value="UniProtKB-KW"/>
</dbReference>
<evidence type="ECO:0000259" key="9">
    <source>
        <dbReference type="Pfam" id="PF13649"/>
    </source>
</evidence>
<dbReference type="GO" id="GO:0000234">
    <property type="term" value="F:phosphoethanolamine N-methyltransferase activity"/>
    <property type="evidence" value="ECO:0007669"/>
    <property type="project" value="UniProtKB-EC"/>
</dbReference>
<protein>
    <recommendedName>
        <fullName evidence="5">phosphoethanolamine N-methyltransferase</fullName>
        <ecNumber evidence="5">2.1.1.103</ecNumber>
    </recommendedName>
</protein>
<dbReference type="Proteomes" id="UP000095280">
    <property type="component" value="Unplaced"/>
</dbReference>
<dbReference type="InterPro" id="IPR025714">
    <property type="entry name" value="Methyltranfer_dom"/>
</dbReference>
<organism evidence="11 12">
    <name type="scientific">Macrostomum lignano</name>
    <dbReference type="NCBI Taxonomy" id="282301"/>
    <lineage>
        <taxon>Eukaryota</taxon>
        <taxon>Metazoa</taxon>
        <taxon>Spiralia</taxon>
        <taxon>Lophotrochozoa</taxon>
        <taxon>Platyhelminthes</taxon>
        <taxon>Rhabditophora</taxon>
        <taxon>Macrostomorpha</taxon>
        <taxon>Macrostomida</taxon>
        <taxon>Macrostomidae</taxon>
        <taxon>Macrostomum</taxon>
    </lineage>
</organism>
<evidence type="ECO:0000256" key="3">
    <source>
        <dbReference type="ARBA" id="ARBA00022603"/>
    </source>
</evidence>
<proteinExistence type="predicted"/>
<dbReference type="Pfam" id="PF13649">
    <property type="entry name" value="Methyltransf_25"/>
    <property type="match status" value="1"/>
</dbReference>
<dbReference type="SUPFAM" id="SSF53335">
    <property type="entry name" value="S-adenosyl-L-methionine-dependent methyltransferases"/>
    <property type="match status" value="2"/>
</dbReference>
<comment type="catalytic activity">
    <reaction evidence="6">
        <text>N,N-dimethylethanolamine phosphate + S-adenosyl-L-methionine = phosphocholine + S-adenosyl-L-homocysteine + H(+)</text>
        <dbReference type="Rhea" id="RHEA:25325"/>
        <dbReference type="ChEBI" id="CHEBI:15378"/>
        <dbReference type="ChEBI" id="CHEBI:57856"/>
        <dbReference type="ChEBI" id="CHEBI:58641"/>
        <dbReference type="ChEBI" id="CHEBI:59789"/>
        <dbReference type="ChEBI" id="CHEBI:295975"/>
        <dbReference type="EC" id="2.1.1.103"/>
    </reaction>
    <physiologicalReaction direction="left-to-right" evidence="6">
        <dbReference type="Rhea" id="RHEA:25326"/>
    </physiologicalReaction>
</comment>
<evidence type="ECO:0000256" key="5">
    <source>
        <dbReference type="ARBA" id="ARBA00035674"/>
    </source>
</evidence>
<evidence type="ECO:0000256" key="4">
    <source>
        <dbReference type="ARBA" id="ARBA00022679"/>
    </source>
</evidence>
<evidence type="ECO:0000256" key="8">
    <source>
        <dbReference type="ARBA" id="ARBA00047841"/>
    </source>
</evidence>
<reference evidence="12" key="1">
    <citation type="submission" date="2016-11" db="UniProtKB">
        <authorList>
            <consortium name="WormBaseParasite"/>
        </authorList>
    </citation>
    <scope>IDENTIFICATION</scope>
</reference>
<feature type="domain" description="Methyltransferase" evidence="9">
    <location>
        <begin position="45"/>
        <end position="138"/>
    </location>
</feature>
<dbReference type="InterPro" id="IPR041698">
    <property type="entry name" value="Methyltransf_25"/>
</dbReference>
<comment type="catalytic activity">
    <reaction evidence="7">
        <text>phosphoethanolamine + S-adenosyl-L-methionine = N-methylethanolamine phosphate + S-adenosyl-L-homocysteine + H(+)</text>
        <dbReference type="Rhea" id="RHEA:20365"/>
        <dbReference type="ChEBI" id="CHEBI:15378"/>
        <dbReference type="ChEBI" id="CHEBI:57781"/>
        <dbReference type="ChEBI" id="CHEBI:57856"/>
        <dbReference type="ChEBI" id="CHEBI:58190"/>
        <dbReference type="ChEBI" id="CHEBI:59789"/>
        <dbReference type="EC" id="2.1.1.103"/>
    </reaction>
    <physiologicalReaction direction="left-to-right" evidence="7">
        <dbReference type="Rhea" id="RHEA:20366"/>
    </physiologicalReaction>
</comment>
<evidence type="ECO:0000256" key="1">
    <source>
        <dbReference type="ARBA" id="ARBA00004969"/>
    </source>
</evidence>
<feature type="domain" description="Methyltransferase" evidence="10">
    <location>
        <begin position="263"/>
        <end position="374"/>
    </location>
</feature>
<evidence type="ECO:0000313" key="12">
    <source>
        <dbReference type="WBParaSite" id="maker-uti_cns_0000333-snap-gene-1.15-mRNA-1"/>
    </source>
</evidence>